<dbReference type="Pfam" id="PF00022">
    <property type="entry name" value="Actin"/>
    <property type="match status" value="1"/>
</dbReference>
<organism evidence="3 4">
    <name type="scientific">Microbotryum saponariae</name>
    <dbReference type="NCBI Taxonomy" id="289078"/>
    <lineage>
        <taxon>Eukaryota</taxon>
        <taxon>Fungi</taxon>
        <taxon>Dikarya</taxon>
        <taxon>Basidiomycota</taxon>
        <taxon>Pucciniomycotina</taxon>
        <taxon>Microbotryomycetes</taxon>
        <taxon>Microbotryales</taxon>
        <taxon>Microbotryaceae</taxon>
        <taxon>Microbotryum</taxon>
    </lineage>
</organism>
<reference evidence="4" key="1">
    <citation type="submission" date="2016-10" db="EMBL/GenBank/DDBJ databases">
        <authorList>
            <person name="Jeantristanb JTB J.-T."/>
            <person name="Ricardo R."/>
        </authorList>
    </citation>
    <scope>NUCLEOTIDE SEQUENCE [LARGE SCALE GENOMIC DNA]</scope>
</reference>
<dbReference type="EMBL" id="FMWP01000012">
    <property type="protein sequence ID" value="SCZ88796.1"/>
    <property type="molecule type" value="Genomic_DNA"/>
</dbReference>
<dbReference type="STRING" id="289078.A0A2X0KDK7"/>
<dbReference type="AlphaFoldDB" id="A0A2X0KDK7"/>
<feature type="region of interest" description="Disordered" evidence="2">
    <location>
        <begin position="242"/>
        <end position="268"/>
    </location>
</feature>
<sequence>MVPPVQYGGDEVSALVLDIGSDTIRAGYAGEDTPKTIFPSVYSTVPASEAHPTPSYIHGNSVHLYRPHAVHSTFVSDGLVTDWEAAERAIDHAFLDRMRLENLAEFPLLTTEPSWNTQGNKEKMCELAFEKYHAPAYYAVDKAVMSASVKLVTDKLVSLFTDWTANLLHSFASGKGSALVVDVGHELTTITPIYDGFVLRKAIQKQPTGGRLLSQLLLENLKSQEPPVEIVPHYLVKQKTAVDPNQPAKAQLRDERMPNPEDPSCPTTPSYHLSQEMRVMHEFKETTCEFLTTPNWSDELLATKPTRPFEFPNGFNSYFGPTPRNTVPEVLFNPSKYLPSSFLSLPLPSSASTIPSHAYSSLLPLQKLITASLIQIDPDLHSTFFSNIVVTGGTTLSQGFVDRLSAEMGLVAGNAKVKIHAASSPSERVHSSWLGASILASLGTFHQLWIGKDEYEEVGKSIVSRRAA</sequence>
<dbReference type="InterPro" id="IPR043129">
    <property type="entry name" value="ATPase_NBD"/>
</dbReference>
<dbReference type="SMART" id="SM00268">
    <property type="entry name" value="ACTIN"/>
    <property type="match status" value="1"/>
</dbReference>
<dbReference type="InterPro" id="IPR004000">
    <property type="entry name" value="Actin"/>
</dbReference>
<dbReference type="SUPFAM" id="SSF53067">
    <property type="entry name" value="Actin-like ATPase domain"/>
    <property type="match status" value="2"/>
</dbReference>
<evidence type="ECO:0000256" key="1">
    <source>
        <dbReference type="RuleBase" id="RU000487"/>
    </source>
</evidence>
<dbReference type="Proteomes" id="UP000249723">
    <property type="component" value="Unassembled WGS sequence"/>
</dbReference>
<protein>
    <submittedName>
        <fullName evidence="3">BZ3500_MvSof-1268-A1-R1_Chr2-1g04643 protein</fullName>
    </submittedName>
</protein>
<dbReference type="PANTHER" id="PTHR11937">
    <property type="entry name" value="ACTIN"/>
    <property type="match status" value="1"/>
</dbReference>
<name>A0A2X0KDK7_9BASI</name>
<dbReference type="Gene3D" id="3.30.420.40">
    <property type="match status" value="4"/>
</dbReference>
<evidence type="ECO:0000313" key="3">
    <source>
        <dbReference type="EMBL" id="SCZ88796.1"/>
    </source>
</evidence>
<dbReference type="FunFam" id="3.30.420.40:FF:000058">
    <property type="entry name" value="Putative actin-related protein 5"/>
    <property type="match status" value="1"/>
</dbReference>
<keyword evidence="4" id="KW-1185">Reference proteome</keyword>
<dbReference type="OrthoDB" id="5132116at2759"/>
<evidence type="ECO:0000256" key="2">
    <source>
        <dbReference type="SAM" id="MobiDB-lite"/>
    </source>
</evidence>
<gene>
    <name evidence="3" type="ORF">BZ3500_MVSOF-1268-A1-R1_CHR2-1G04643</name>
</gene>
<evidence type="ECO:0000313" key="4">
    <source>
        <dbReference type="Proteomes" id="UP000249723"/>
    </source>
</evidence>
<accession>A0A2X0KDK7</accession>
<comment type="similarity">
    <text evidence="1">Belongs to the actin family.</text>
</comment>
<dbReference type="CDD" id="cd13395">
    <property type="entry name" value="ASKHA_NBD_Arp4_ACTL6-like"/>
    <property type="match status" value="1"/>
</dbReference>
<proteinExistence type="inferred from homology"/>